<gene>
    <name evidence="1" type="ORF">E2C01_035352</name>
</gene>
<accession>A0A5B7F9J0</accession>
<evidence type="ECO:0000313" key="1">
    <source>
        <dbReference type="EMBL" id="MPC41748.1"/>
    </source>
</evidence>
<evidence type="ECO:0000313" key="2">
    <source>
        <dbReference type="Proteomes" id="UP000324222"/>
    </source>
</evidence>
<comment type="caution">
    <text evidence="1">The sequence shown here is derived from an EMBL/GenBank/DDBJ whole genome shotgun (WGS) entry which is preliminary data.</text>
</comment>
<keyword evidence="2" id="KW-1185">Reference proteome</keyword>
<proteinExistence type="predicted"/>
<name>A0A5B7F9J0_PORTR</name>
<protein>
    <submittedName>
        <fullName evidence="1">Uncharacterized protein</fullName>
    </submittedName>
</protein>
<dbReference type="Proteomes" id="UP000324222">
    <property type="component" value="Unassembled WGS sequence"/>
</dbReference>
<sequence length="123" mass="14115">MIIRRRRSQQPIIAVNSRHDSISLHFCLACWRQIWDGSGFDQVGGTRDKNVELVFFPILEQLLPQLPPAYPTVANELSATRDIAEAEASMLSSKYRDSCSNLYTHHSQDDNQDLEKKHFLETV</sequence>
<reference evidence="1 2" key="1">
    <citation type="submission" date="2019-05" db="EMBL/GenBank/DDBJ databases">
        <title>Another draft genome of Portunus trituberculatus and its Hox gene families provides insights of decapod evolution.</title>
        <authorList>
            <person name="Jeong J.-H."/>
            <person name="Song I."/>
            <person name="Kim S."/>
            <person name="Choi T."/>
            <person name="Kim D."/>
            <person name="Ryu S."/>
            <person name="Kim W."/>
        </authorList>
    </citation>
    <scope>NUCLEOTIDE SEQUENCE [LARGE SCALE GENOMIC DNA]</scope>
    <source>
        <tissue evidence="1">Muscle</tissue>
    </source>
</reference>
<dbReference type="EMBL" id="VSRR010005171">
    <property type="protein sequence ID" value="MPC41748.1"/>
    <property type="molecule type" value="Genomic_DNA"/>
</dbReference>
<organism evidence="1 2">
    <name type="scientific">Portunus trituberculatus</name>
    <name type="common">Swimming crab</name>
    <name type="synonym">Neptunus trituberculatus</name>
    <dbReference type="NCBI Taxonomy" id="210409"/>
    <lineage>
        <taxon>Eukaryota</taxon>
        <taxon>Metazoa</taxon>
        <taxon>Ecdysozoa</taxon>
        <taxon>Arthropoda</taxon>
        <taxon>Crustacea</taxon>
        <taxon>Multicrustacea</taxon>
        <taxon>Malacostraca</taxon>
        <taxon>Eumalacostraca</taxon>
        <taxon>Eucarida</taxon>
        <taxon>Decapoda</taxon>
        <taxon>Pleocyemata</taxon>
        <taxon>Brachyura</taxon>
        <taxon>Eubrachyura</taxon>
        <taxon>Portunoidea</taxon>
        <taxon>Portunidae</taxon>
        <taxon>Portuninae</taxon>
        <taxon>Portunus</taxon>
    </lineage>
</organism>
<dbReference type="AlphaFoldDB" id="A0A5B7F9J0"/>